<dbReference type="InterPro" id="IPR050722">
    <property type="entry name" value="Pyruvate:ferred/Flavod_OxRd"/>
</dbReference>
<dbReference type="FunFam" id="3.40.50.970:FF:000022">
    <property type="entry name" value="2-oxoglutarate ferredoxin oxidoreductase alpha subunit"/>
    <property type="match status" value="1"/>
</dbReference>
<dbReference type="SUPFAM" id="SSF52518">
    <property type="entry name" value="Thiamin diphosphate-binding fold (THDP-binding)"/>
    <property type="match status" value="1"/>
</dbReference>
<sequence length="621" mass="67710">MTDKPNKRIIEEVVVRFSGDSGDGMQLTGSIFSDMSAMYGNSVSTFPDYPAEIRAPQGTLGGVSGFQVRIGHDQVHTPGDYADVLVAMNAAALKVNVKNLRHDSIVIIDSDSCGEKDLKKALYQTDDPIKELGLNPDRVLACPISTMVQEVLKDIDMDARGRLRCKNMFALGIVSWLFDRPLEQAEHFISKKFAKKEIIRQANIAALHGGYSYAANTHASVGTPFVIEGAPQEAGVYLDVTGNKATAFGLIAGAERAGLKLFLGSYPITPATDILHFLAKYKSLDVITMQAEDEIAGICTAIGASYAGRLGVTSTSGPGVALKSEALNLAVIAELPLVLVDVQRGGPSTGMPTKSEQTDLLQAMYGRNGESPMVVIAPTSPSKCFDAAYYAAKIAVEHMTPVVLLSDAYLGNGSVAWRIPDYEQYPEIKPHYVDQYKGEEPWLPYMRDPETLVRYWSVPGAGSLPYRTGGLEKDNKTGAISTDGPNHELMVLQRHNKIQHIAEVIPPLTVEGDVEDAELLIVGWGSTYGHLSDACRTLQKKGHKVAHTQFTFINPMPKNTEEILRRYPRVVVAEQNLGQMAMLLRNKVSDANIYQYNQVQGQPLKVGNLVTAFEEILAEQL</sequence>
<dbReference type="OrthoDB" id="9794954at2"/>
<feature type="domain" description="Pyruvate:ferredoxin oxidoreductase core" evidence="4">
    <location>
        <begin position="517"/>
        <end position="600"/>
    </location>
</feature>
<dbReference type="KEGG" id="pah:Poras_0513"/>
<dbReference type="Proteomes" id="UP000006545">
    <property type="component" value="Chromosome"/>
</dbReference>
<dbReference type="eggNOG" id="COG0674">
    <property type="taxonomic scope" value="Bacteria"/>
</dbReference>
<evidence type="ECO:0000259" key="3">
    <source>
        <dbReference type="Pfam" id="PF01855"/>
    </source>
</evidence>
<feature type="domain" description="Pyruvate flavodoxin/ferredoxin oxidoreductase pyrimidine binding" evidence="3">
    <location>
        <begin position="262"/>
        <end position="445"/>
    </location>
</feature>
<dbReference type="GO" id="GO:0006979">
    <property type="term" value="P:response to oxidative stress"/>
    <property type="evidence" value="ECO:0007669"/>
    <property type="project" value="TreeGrafter"/>
</dbReference>
<dbReference type="eggNOG" id="COG1014">
    <property type="taxonomic scope" value="Bacteria"/>
</dbReference>
<dbReference type="SUPFAM" id="SSF52922">
    <property type="entry name" value="TK C-terminal domain-like"/>
    <property type="match status" value="1"/>
</dbReference>
<dbReference type="InterPro" id="IPR029061">
    <property type="entry name" value="THDP-binding"/>
</dbReference>
<dbReference type="AlphaFoldDB" id="F4KNJ6"/>
<dbReference type="NCBIfam" id="TIGR03710">
    <property type="entry name" value="OAFO_sf"/>
    <property type="match status" value="1"/>
</dbReference>
<gene>
    <name evidence="5" type="ordered locus">Poras_0513</name>
</gene>
<dbReference type="Pfam" id="PF01558">
    <property type="entry name" value="POR"/>
    <property type="match status" value="1"/>
</dbReference>
<dbReference type="EMBL" id="CP002689">
    <property type="protein sequence ID" value="AEE12467.1"/>
    <property type="molecule type" value="Genomic_DNA"/>
</dbReference>
<evidence type="ECO:0000259" key="2">
    <source>
        <dbReference type="Pfam" id="PF01558"/>
    </source>
</evidence>
<reference evidence="6" key="1">
    <citation type="submission" date="2011-04" db="EMBL/GenBank/DDBJ databases">
        <title>The complete genome of Porphyromonas asaccharolytica DSM 20707.</title>
        <authorList>
            <person name="Lucas S."/>
            <person name="Han J."/>
            <person name="Lapidus A."/>
            <person name="Bruce D."/>
            <person name="Goodwin L."/>
            <person name="Pitluck S."/>
            <person name="Peters L."/>
            <person name="Kyrpides N."/>
            <person name="Mavromatis K."/>
            <person name="Ivanova N."/>
            <person name="Ovchinnikova G."/>
            <person name="Pagani I."/>
            <person name="Lu M."/>
            <person name="Detter J.C."/>
            <person name="Tapia R."/>
            <person name="Han C."/>
            <person name="Land M."/>
            <person name="Hauser L."/>
            <person name="Markowitz V."/>
            <person name="Cheng J.-F."/>
            <person name="Hugenholtz P."/>
            <person name="Woyke T."/>
            <person name="Wu D."/>
            <person name="Gronow S."/>
            <person name="Wellnitz S."/>
            <person name="Brambilla E."/>
            <person name="Klenk H.-P."/>
            <person name="Eisen J.A."/>
        </authorList>
    </citation>
    <scope>NUCLEOTIDE SEQUENCE [LARGE SCALE GENOMIC DNA]</scope>
    <source>
        <strain evidence="6">ATCC 25260 / DSM 20707 / VPI 4198</strain>
    </source>
</reference>
<dbReference type="InterPro" id="IPR002880">
    <property type="entry name" value="Pyrv_Fd/Flavodoxin_OxRdtase_N"/>
</dbReference>
<keyword evidence="1 5" id="KW-0560">Oxidoreductase</keyword>
<dbReference type="GO" id="GO:0047553">
    <property type="term" value="F:2-oxoglutarate synthase activity"/>
    <property type="evidence" value="ECO:0007669"/>
    <property type="project" value="UniProtKB-EC"/>
</dbReference>
<protein>
    <submittedName>
        <fullName evidence="5">2-oxoacid:acceptor oxidoreductase, alpha subunit</fullName>
        <ecNumber evidence="5">1.2.7.3</ecNumber>
    </submittedName>
</protein>
<feature type="domain" description="Pyruvate/ketoisovalerate oxidoreductase catalytic" evidence="2">
    <location>
        <begin position="22"/>
        <end position="211"/>
    </location>
</feature>
<dbReference type="InterPro" id="IPR033412">
    <property type="entry name" value="PFOR_II"/>
</dbReference>
<accession>F4KNJ6</accession>
<dbReference type="InterPro" id="IPR022367">
    <property type="entry name" value="2-oxoacid/accept_OxRdtase_asu"/>
</dbReference>
<dbReference type="Pfam" id="PF17147">
    <property type="entry name" value="PFOR_II"/>
    <property type="match status" value="1"/>
</dbReference>
<dbReference type="RefSeq" id="WP_013760066.1">
    <property type="nucleotide sequence ID" value="NC_015501.1"/>
</dbReference>
<evidence type="ECO:0000313" key="6">
    <source>
        <dbReference type="Proteomes" id="UP000006545"/>
    </source>
</evidence>
<dbReference type="Gene3D" id="3.40.920.10">
    <property type="entry name" value="Pyruvate-ferredoxin oxidoreductase, PFOR, domain III"/>
    <property type="match status" value="1"/>
</dbReference>
<evidence type="ECO:0000256" key="1">
    <source>
        <dbReference type="ARBA" id="ARBA00023002"/>
    </source>
</evidence>
<dbReference type="Gene3D" id="3.40.50.970">
    <property type="match status" value="1"/>
</dbReference>
<name>F4KNJ6_PORAD</name>
<dbReference type="PANTHER" id="PTHR32154:SF20">
    <property type="entry name" value="2-OXOGLUTARATE OXIDOREDUCTASE SUBUNIT KORA"/>
    <property type="match status" value="1"/>
</dbReference>
<keyword evidence="6" id="KW-1185">Reference proteome</keyword>
<dbReference type="HOGENOM" id="CLU_017038_1_0_10"/>
<evidence type="ECO:0000259" key="4">
    <source>
        <dbReference type="Pfam" id="PF17147"/>
    </source>
</evidence>
<dbReference type="InterPro" id="IPR009014">
    <property type="entry name" value="Transketo_C/PFOR_II"/>
</dbReference>
<dbReference type="CDD" id="cd07034">
    <property type="entry name" value="TPP_PYR_PFOR_IOR-alpha_like"/>
    <property type="match status" value="1"/>
</dbReference>
<dbReference type="Gene3D" id="3.40.50.920">
    <property type="match status" value="1"/>
</dbReference>
<dbReference type="InterPro" id="IPR002869">
    <property type="entry name" value="Pyrv_flavodox_OxRed_cen"/>
</dbReference>
<dbReference type="EC" id="1.2.7.3" evidence="5"/>
<dbReference type="InterPro" id="IPR019752">
    <property type="entry name" value="Pyrv/ketoisovalerate_OxRed_cat"/>
</dbReference>
<dbReference type="STRING" id="879243.Poras_0513"/>
<organism evidence="5 6">
    <name type="scientific">Porphyromonas asaccharolytica (strain ATCC 25260 / DSM 20707 / BCRC 10618 / CCUG 7834 / JCM 6326 / LMG 13178 / VPI 4198 / B440)</name>
    <name type="common">Bacteroides asaccharolyticus</name>
    <dbReference type="NCBI Taxonomy" id="879243"/>
    <lineage>
        <taxon>Bacteria</taxon>
        <taxon>Pseudomonadati</taxon>
        <taxon>Bacteroidota</taxon>
        <taxon>Bacteroidia</taxon>
        <taxon>Bacteroidales</taxon>
        <taxon>Porphyromonadaceae</taxon>
        <taxon>Porphyromonas</taxon>
    </lineage>
</organism>
<dbReference type="Pfam" id="PF01855">
    <property type="entry name" value="POR_N"/>
    <property type="match status" value="1"/>
</dbReference>
<proteinExistence type="predicted"/>
<dbReference type="PANTHER" id="PTHR32154">
    <property type="entry name" value="PYRUVATE-FLAVODOXIN OXIDOREDUCTASE-RELATED"/>
    <property type="match status" value="1"/>
</dbReference>
<evidence type="ECO:0000313" key="5">
    <source>
        <dbReference type="EMBL" id="AEE12467.1"/>
    </source>
</evidence>